<keyword evidence="9" id="KW-0131">Cell cycle</keyword>
<dbReference type="InterPro" id="IPR017975">
    <property type="entry name" value="Tubulin_CS"/>
</dbReference>
<dbReference type="Proteomes" id="UP000198848">
    <property type="component" value="Unassembled WGS sequence"/>
</dbReference>
<dbReference type="InterPro" id="IPR032907">
    <property type="entry name" value="CetZ"/>
</dbReference>
<organism evidence="9 10">
    <name type="scientific">Natronobacterium texcoconense</name>
    <dbReference type="NCBI Taxonomy" id="1095778"/>
    <lineage>
        <taxon>Archaea</taxon>
        <taxon>Methanobacteriati</taxon>
        <taxon>Methanobacteriota</taxon>
        <taxon>Stenosarchaea group</taxon>
        <taxon>Halobacteria</taxon>
        <taxon>Halobacteriales</taxon>
        <taxon>Natrialbaceae</taxon>
        <taxon>Natronobacterium</taxon>
    </lineage>
</organism>
<evidence type="ECO:0000256" key="1">
    <source>
        <dbReference type="ARBA" id="ARBA00006877"/>
    </source>
</evidence>
<evidence type="ECO:0000259" key="8">
    <source>
        <dbReference type="SMART" id="SM00864"/>
    </source>
</evidence>
<evidence type="ECO:0000256" key="4">
    <source>
        <dbReference type="ARBA" id="ARBA00022960"/>
    </source>
</evidence>
<dbReference type="SUPFAM" id="SSF52490">
    <property type="entry name" value="Tubulin nucleotide-binding domain-like"/>
    <property type="match status" value="1"/>
</dbReference>
<dbReference type="Pfam" id="PF21011">
    <property type="entry name" value="CetZ_C"/>
    <property type="match status" value="1"/>
</dbReference>
<dbReference type="InterPro" id="IPR045061">
    <property type="entry name" value="FtsZ/CetZ"/>
</dbReference>
<gene>
    <name evidence="6" type="primary">cetZ</name>
    <name evidence="9" type="ORF">SAMN04489842_1110</name>
</gene>
<dbReference type="GO" id="GO:0005737">
    <property type="term" value="C:cytoplasm"/>
    <property type="evidence" value="ECO:0007669"/>
    <property type="project" value="UniProtKB-SubCell"/>
</dbReference>
<dbReference type="PROSITE" id="PS00227">
    <property type="entry name" value="TUBULIN"/>
    <property type="match status" value="1"/>
</dbReference>
<accession>A0A1H1BPN1</accession>
<keyword evidence="10" id="KW-1185">Reference proteome</keyword>
<dbReference type="Gene3D" id="3.40.50.1440">
    <property type="entry name" value="Tubulin/FtsZ, GTPase domain"/>
    <property type="match status" value="1"/>
</dbReference>
<dbReference type="Pfam" id="PF00091">
    <property type="entry name" value="Tubulin"/>
    <property type="match status" value="1"/>
</dbReference>
<dbReference type="GO" id="GO:0005874">
    <property type="term" value="C:microtubule"/>
    <property type="evidence" value="ECO:0007669"/>
    <property type="project" value="InterPro"/>
</dbReference>
<evidence type="ECO:0000313" key="10">
    <source>
        <dbReference type="Proteomes" id="UP000198848"/>
    </source>
</evidence>
<evidence type="ECO:0000256" key="6">
    <source>
        <dbReference type="HAMAP-Rule" id="MF_01946"/>
    </source>
</evidence>
<evidence type="ECO:0000313" key="9">
    <source>
        <dbReference type="EMBL" id="SDQ53901.1"/>
    </source>
</evidence>
<dbReference type="CDD" id="cd02202">
    <property type="entry name" value="CetZ_tubulin-like"/>
    <property type="match status" value="1"/>
</dbReference>
<feature type="binding site" evidence="6">
    <location>
        <position position="184"/>
    </location>
    <ligand>
        <name>GTP</name>
        <dbReference type="ChEBI" id="CHEBI:37565"/>
    </ligand>
</feature>
<keyword evidence="9" id="KW-0132">Cell division</keyword>
<dbReference type="GO" id="GO:0007017">
    <property type="term" value="P:microtubule-based process"/>
    <property type="evidence" value="ECO:0007669"/>
    <property type="project" value="InterPro"/>
</dbReference>
<dbReference type="STRING" id="1095778.SAMN04489842_1110"/>
<keyword evidence="5 6" id="KW-0342">GTP-binding</keyword>
<dbReference type="OrthoDB" id="329751at2157"/>
<dbReference type="PRINTS" id="PR00423">
    <property type="entry name" value="CELLDVISFTSZ"/>
</dbReference>
<proteinExistence type="inferred from homology"/>
<comment type="function">
    <text evidence="6">Involved in cell shape control.</text>
</comment>
<evidence type="ECO:0000256" key="5">
    <source>
        <dbReference type="ARBA" id="ARBA00023134"/>
    </source>
</evidence>
<keyword evidence="3 6" id="KW-0547">Nucleotide-binding</keyword>
<dbReference type="GO" id="GO:0051301">
    <property type="term" value="P:cell division"/>
    <property type="evidence" value="ECO:0007669"/>
    <property type="project" value="UniProtKB-KW"/>
</dbReference>
<name>A0A1H1BPN1_NATTX</name>
<feature type="binding site" evidence="6">
    <location>
        <position position="139"/>
    </location>
    <ligand>
        <name>GTP</name>
        <dbReference type="ChEBI" id="CHEBI:37565"/>
    </ligand>
</feature>
<keyword evidence="4 6" id="KW-0133">Cell shape</keyword>
<dbReference type="RefSeq" id="WP_090378479.1">
    <property type="nucleotide sequence ID" value="NZ_FNLC01000001.1"/>
</dbReference>
<dbReference type="GO" id="GO:0032153">
    <property type="term" value="C:cell division site"/>
    <property type="evidence" value="ECO:0007669"/>
    <property type="project" value="TreeGrafter"/>
</dbReference>
<feature type="binding site" evidence="6">
    <location>
        <begin position="107"/>
        <end position="109"/>
    </location>
    <ligand>
        <name>GTP</name>
        <dbReference type="ChEBI" id="CHEBI:37565"/>
    </ligand>
</feature>
<evidence type="ECO:0000256" key="7">
    <source>
        <dbReference type="SAM" id="MobiDB-lite"/>
    </source>
</evidence>
<feature type="domain" description="Tubulin/FtsZ GTPase" evidence="8">
    <location>
        <begin position="2"/>
        <end position="203"/>
    </location>
</feature>
<dbReference type="HAMAP" id="MF_01946">
    <property type="entry name" value="CetZ"/>
    <property type="match status" value="1"/>
</dbReference>
<evidence type="ECO:0000256" key="2">
    <source>
        <dbReference type="ARBA" id="ARBA00022490"/>
    </source>
</evidence>
<dbReference type="SMART" id="SM00864">
    <property type="entry name" value="Tubulin"/>
    <property type="match status" value="1"/>
</dbReference>
<dbReference type="InterPro" id="IPR036525">
    <property type="entry name" value="Tubulin/FtsZ_GTPase_sf"/>
</dbReference>
<dbReference type="AlphaFoldDB" id="A0A1H1BPN1"/>
<protein>
    <recommendedName>
        <fullName evidence="6">Tubulin-like protein CetZ</fullName>
    </recommendedName>
</protein>
<feature type="binding site" evidence="6">
    <location>
        <begin position="10"/>
        <end position="14"/>
    </location>
    <ligand>
        <name>GTP</name>
        <dbReference type="ChEBI" id="CHEBI:37565"/>
    </ligand>
</feature>
<dbReference type="PANTHER" id="PTHR30314:SF10">
    <property type="entry name" value="TUBULIN-LIKE PROTEIN CETZ"/>
    <property type="match status" value="1"/>
</dbReference>
<reference evidence="10" key="1">
    <citation type="submission" date="2016-10" db="EMBL/GenBank/DDBJ databases">
        <authorList>
            <person name="Varghese N."/>
            <person name="Submissions S."/>
        </authorList>
    </citation>
    <scope>NUCLEOTIDE SEQUENCE [LARGE SCALE GENOMIC DNA]</scope>
    <source>
        <strain evidence="10">DSM 24767</strain>
    </source>
</reference>
<feature type="binding site" evidence="6">
    <location>
        <position position="166"/>
    </location>
    <ligand>
        <name>GTP</name>
        <dbReference type="ChEBI" id="CHEBI:37565"/>
    </ligand>
</feature>
<feature type="region of interest" description="Disordered" evidence="7">
    <location>
        <begin position="333"/>
        <end position="360"/>
    </location>
</feature>
<dbReference type="InterPro" id="IPR003008">
    <property type="entry name" value="Tubulin_FtsZ_GTPase"/>
</dbReference>
<dbReference type="InterPro" id="IPR037103">
    <property type="entry name" value="Tubulin/FtsZ-like_C"/>
</dbReference>
<sequence length="360" mass="37465">MKAALIGVGQAGGKITERLAQFDAEMGFEAVRGALAINSATSDLQSIEFVDTQLIGADQVNGHGVGGDRDLGGELMESNTQQVLDELEGRITSDAESIFVIAGLGGGTGSGGAPVLVDALQSIYDIPVYALGVVPGRNESRLYRINAGNALKTLVDAADATLLIDNDAWHQQGESVEGAYDTINGNIAQRVGLLLASGEAIEGVGASVVDSSEVINTLQSGGIAALGYASAPASEDSDENIRTVMTVSRQALLTGTSLPDATSSDSALLVAAGKPDVISRKGVEKARSWLGDEIGSRKVRGGDFPLESDQLGALVLLGDVDRPDRIDELIEEAWNAKQSSDEDRSDPEDGLIDDRIEGLF</sequence>
<comment type="subcellular location">
    <subcellularLocation>
        <location evidence="6">Cytoplasm</location>
    </subcellularLocation>
</comment>
<comment type="similarity">
    <text evidence="1 6">Belongs to the CetZ family.</text>
</comment>
<dbReference type="Gene3D" id="3.30.1330.20">
    <property type="entry name" value="Tubulin/FtsZ, C-terminal domain"/>
    <property type="match status" value="1"/>
</dbReference>
<keyword evidence="2 6" id="KW-0963">Cytoplasm</keyword>
<dbReference type="InterPro" id="IPR048737">
    <property type="entry name" value="CetZ_C"/>
</dbReference>
<dbReference type="EMBL" id="FNLC01000001">
    <property type="protein sequence ID" value="SDQ53901.1"/>
    <property type="molecule type" value="Genomic_DNA"/>
</dbReference>
<dbReference type="GO" id="GO:0005525">
    <property type="term" value="F:GTP binding"/>
    <property type="evidence" value="ECO:0007669"/>
    <property type="project" value="UniProtKB-UniRule"/>
</dbReference>
<dbReference type="PANTHER" id="PTHR30314">
    <property type="entry name" value="CELL DIVISION PROTEIN FTSZ-RELATED"/>
    <property type="match status" value="1"/>
</dbReference>
<dbReference type="GO" id="GO:0008360">
    <property type="term" value="P:regulation of cell shape"/>
    <property type="evidence" value="ECO:0007669"/>
    <property type="project" value="UniProtKB-UniRule"/>
</dbReference>
<evidence type="ECO:0000256" key="3">
    <source>
        <dbReference type="ARBA" id="ARBA00022741"/>
    </source>
</evidence>
<dbReference type="GO" id="GO:0003924">
    <property type="term" value="F:GTPase activity"/>
    <property type="evidence" value="ECO:0007669"/>
    <property type="project" value="InterPro"/>
</dbReference>